<protein>
    <submittedName>
        <fullName evidence="3">Esterase</fullName>
    </submittedName>
</protein>
<evidence type="ECO:0000313" key="4">
    <source>
        <dbReference type="Proteomes" id="UP000199397"/>
    </source>
</evidence>
<dbReference type="Pfam" id="PF00561">
    <property type="entry name" value="Abhydrolase_1"/>
    <property type="match status" value="1"/>
</dbReference>
<dbReference type="STRING" id="525918.SAMN05660964_01729"/>
<evidence type="ECO:0000313" key="3">
    <source>
        <dbReference type="EMBL" id="SEA49616.1"/>
    </source>
</evidence>
<dbReference type="SUPFAM" id="SSF53474">
    <property type="entry name" value="alpha/beta-Hydrolases"/>
    <property type="match status" value="1"/>
</dbReference>
<dbReference type="InterPro" id="IPR000639">
    <property type="entry name" value="Epox_hydrolase-like"/>
</dbReference>
<dbReference type="Proteomes" id="UP000199397">
    <property type="component" value="Unassembled WGS sequence"/>
</dbReference>
<dbReference type="PRINTS" id="PR00111">
    <property type="entry name" value="ABHYDROLASE"/>
</dbReference>
<dbReference type="EMBL" id="FNQP01000008">
    <property type="protein sequence ID" value="SEA49616.1"/>
    <property type="molecule type" value="Genomic_DNA"/>
</dbReference>
<reference evidence="3 4" key="1">
    <citation type="submission" date="2016-10" db="EMBL/GenBank/DDBJ databases">
        <authorList>
            <person name="de Groot N.N."/>
        </authorList>
    </citation>
    <scope>NUCLEOTIDE SEQUENCE [LARGE SCALE GENOMIC DNA]</scope>
    <source>
        <strain evidence="3 4">DSM 21228</strain>
    </source>
</reference>
<dbReference type="PANTHER" id="PTHR46118:SF4">
    <property type="entry name" value="PROTEIN ABHD11"/>
    <property type="match status" value="1"/>
</dbReference>
<name>A0A1H4BNB8_9GAMM</name>
<proteinExistence type="predicted"/>
<evidence type="ECO:0000256" key="1">
    <source>
        <dbReference type="ARBA" id="ARBA00022801"/>
    </source>
</evidence>
<keyword evidence="1" id="KW-0378">Hydrolase</keyword>
<dbReference type="PANTHER" id="PTHR46118">
    <property type="entry name" value="PROTEIN ABHD11"/>
    <property type="match status" value="1"/>
</dbReference>
<organism evidence="3 4">
    <name type="scientific">Thiothrix caldifontis</name>
    <dbReference type="NCBI Taxonomy" id="525918"/>
    <lineage>
        <taxon>Bacteria</taxon>
        <taxon>Pseudomonadati</taxon>
        <taxon>Pseudomonadota</taxon>
        <taxon>Gammaproteobacteria</taxon>
        <taxon>Thiotrichales</taxon>
        <taxon>Thiotrichaceae</taxon>
        <taxon>Thiothrix</taxon>
    </lineage>
</organism>
<dbReference type="AlphaFoldDB" id="A0A1H4BNB8"/>
<dbReference type="Gene3D" id="3.40.50.1820">
    <property type="entry name" value="alpha/beta hydrolase"/>
    <property type="match status" value="1"/>
</dbReference>
<gene>
    <name evidence="3" type="ORF">SAMN05660964_01729</name>
</gene>
<sequence length="255" mass="28053">MLNYRLFGTLDSSPPLLVLHGLLGSLDNWQTFAKGQAGKRTVLAVDLRNHGDSPHVAGMSYRQMVADIVEVLDTLAIPHCDLMGHSMGGKVAMALALQHPERIQRLLVVDIAPKMYPPRHQALLQAMSAMPLATLTSRKQADEWLSATVKHPFERGFLLKNLGRNAEGRFYWQCNLPEITQHYLKISGFPTPAGVFPKPALFVRGAQSDYVQDTDIEGIQQVFPLAALTTIAAAGHLPHVQTPAEFSDVVNAFLD</sequence>
<dbReference type="PRINTS" id="PR00412">
    <property type="entry name" value="EPOXHYDRLASE"/>
</dbReference>
<dbReference type="InterPro" id="IPR000073">
    <property type="entry name" value="AB_hydrolase_1"/>
</dbReference>
<dbReference type="OrthoDB" id="7057597at2"/>
<dbReference type="GO" id="GO:0016787">
    <property type="term" value="F:hydrolase activity"/>
    <property type="evidence" value="ECO:0007669"/>
    <property type="project" value="UniProtKB-KW"/>
</dbReference>
<dbReference type="InterPro" id="IPR029058">
    <property type="entry name" value="AB_hydrolase_fold"/>
</dbReference>
<feature type="domain" description="AB hydrolase-1" evidence="2">
    <location>
        <begin position="14"/>
        <end position="241"/>
    </location>
</feature>
<keyword evidence="4" id="KW-1185">Reference proteome</keyword>
<evidence type="ECO:0000259" key="2">
    <source>
        <dbReference type="Pfam" id="PF00561"/>
    </source>
</evidence>
<accession>A0A1H4BNB8</accession>
<dbReference type="RefSeq" id="WP_093067451.1">
    <property type="nucleotide sequence ID" value="NZ_FNQP01000008.1"/>
</dbReference>